<keyword evidence="6 10" id="KW-0378">Hydrolase</keyword>
<dbReference type="CDD" id="cd02672">
    <property type="entry name" value="Peptidase_C19P"/>
    <property type="match status" value="1"/>
</dbReference>
<keyword evidence="1" id="KW-0963">Cytoplasm</keyword>
<dbReference type="Pfam" id="PF20770">
    <property type="entry name" value="PAN2_N"/>
    <property type="match status" value="1"/>
</dbReference>
<dbReference type="GO" id="GO:0000289">
    <property type="term" value="P:nuclear-transcribed mRNA poly(A) tail shortening"/>
    <property type="evidence" value="ECO:0007669"/>
    <property type="project" value="TreeGrafter"/>
</dbReference>
<evidence type="ECO:0000256" key="8">
    <source>
        <dbReference type="SAM" id="MobiDB-lite"/>
    </source>
</evidence>
<dbReference type="FunFam" id="2.130.10.10:FF:000459">
    <property type="entry name" value="PAN2-PAN3 deadenylation complex catalytic subunit PAN2"/>
    <property type="match status" value="1"/>
</dbReference>
<dbReference type="GO" id="GO:0006397">
    <property type="term" value="P:mRNA processing"/>
    <property type="evidence" value="ECO:0007669"/>
    <property type="project" value="UniProtKB-KW"/>
</dbReference>
<dbReference type="InterPro" id="IPR028881">
    <property type="entry name" value="PAN2_UCH_dom"/>
</dbReference>
<keyword evidence="3" id="KW-0507">mRNA processing</keyword>
<dbReference type="SUPFAM" id="SSF53098">
    <property type="entry name" value="Ribonuclease H-like"/>
    <property type="match status" value="1"/>
</dbReference>
<proteinExistence type="predicted"/>
<evidence type="ECO:0000256" key="3">
    <source>
        <dbReference type="ARBA" id="ARBA00022664"/>
    </source>
</evidence>
<feature type="compositionally biased region" description="Pro residues" evidence="8">
    <location>
        <begin position="325"/>
        <end position="338"/>
    </location>
</feature>
<comment type="caution">
    <text evidence="10">The sequence shown here is derived from an EMBL/GenBank/DDBJ whole genome shotgun (WGS) entry which is preliminary data.</text>
</comment>
<dbReference type="EMBL" id="JAULSR010000002">
    <property type="protein sequence ID" value="KAK0628889.1"/>
    <property type="molecule type" value="Genomic_DNA"/>
</dbReference>
<evidence type="ECO:0000259" key="9">
    <source>
        <dbReference type="PROSITE" id="PS50235"/>
    </source>
</evidence>
<dbReference type="Proteomes" id="UP001174934">
    <property type="component" value="Unassembled WGS sequence"/>
</dbReference>
<dbReference type="AlphaFoldDB" id="A0AA39X7S0"/>
<accession>A0AA39X7S0</accession>
<dbReference type="Gene3D" id="3.90.70.10">
    <property type="entry name" value="Cysteine proteinases"/>
    <property type="match status" value="1"/>
</dbReference>
<dbReference type="PROSITE" id="PS50235">
    <property type="entry name" value="USP_3"/>
    <property type="match status" value="1"/>
</dbReference>
<feature type="compositionally biased region" description="Polar residues" evidence="8">
    <location>
        <begin position="400"/>
        <end position="418"/>
    </location>
</feature>
<evidence type="ECO:0000256" key="2">
    <source>
        <dbReference type="ARBA" id="ARBA00022574"/>
    </source>
</evidence>
<dbReference type="GO" id="GO:0031251">
    <property type="term" value="C:PAN complex"/>
    <property type="evidence" value="ECO:0007669"/>
    <property type="project" value="TreeGrafter"/>
</dbReference>
<evidence type="ECO:0000313" key="10">
    <source>
        <dbReference type="EMBL" id="KAK0628889.1"/>
    </source>
</evidence>
<dbReference type="GO" id="GO:0000932">
    <property type="term" value="C:P-body"/>
    <property type="evidence" value="ECO:0007669"/>
    <property type="project" value="TreeGrafter"/>
</dbReference>
<dbReference type="SUPFAM" id="SSF50978">
    <property type="entry name" value="WD40 repeat-like"/>
    <property type="match status" value="1"/>
</dbReference>
<keyword evidence="2" id="KW-0853">WD repeat</keyword>
<dbReference type="InterPro" id="IPR038765">
    <property type="entry name" value="Papain-like_cys_pep_sf"/>
</dbReference>
<dbReference type="Pfam" id="PF00929">
    <property type="entry name" value="RNase_T"/>
    <property type="match status" value="1"/>
</dbReference>
<evidence type="ECO:0000256" key="1">
    <source>
        <dbReference type="ARBA" id="ARBA00022490"/>
    </source>
</evidence>
<dbReference type="SUPFAM" id="SSF54001">
    <property type="entry name" value="Cysteine proteinases"/>
    <property type="match status" value="1"/>
</dbReference>
<name>A0AA39X7S0_9PEZI</name>
<gene>
    <name evidence="10" type="ORF">B0T17DRAFT_169600</name>
</gene>
<dbReference type="Gene3D" id="2.130.10.10">
    <property type="entry name" value="YVTN repeat-like/Quinoprotein amine dehydrogenase"/>
    <property type="match status" value="1"/>
</dbReference>
<dbReference type="GO" id="GO:0004535">
    <property type="term" value="F:poly(A)-specific ribonuclease activity"/>
    <property type="evidence" value="ECO:0007669"/>
    <property type="project" value="TreeGrafter"/>
</dbReference>
<feature type="domain" description="USP" evidence="9">
    <location>
        <begin position="496"/>
        <end position="853"/>
    </location>
</feature>
<evidence type="ECO:0000256" key="5">
    <source>
        <dbReference type="ARBA" id="ARBA00022723"/>
    </source>
</evidence>
<dbReference type="InterPro" id="IPR036322">
    <property type="entry name" value="WD40_repeat_dom_sf"/>
</dbReference>
<dbReference type="InterPro" id="IPR028889">
    <property type="entry name" value="USP"/>
</dbReference>
<evidence type="ECO:0000313" key="11">
    <source>
        <dbReference type="Proteomes" id="UP001174934"/>
    </source>
</evidence>
<sequence>MDPDWAQISCITFPAGSHDYIRRIAPTAFAFDNTQELLWVGSDNGRVVSFYGRDLRVYTAFRMQEAKDGPVRQFLFHEKGVIVLGPRTVHMAMRRGPALWRVKHDDFKDLRCMSFTSKGASEIVVSGWQDTLFVIDVNKGEVVKQVPTEHHYSIMKKSKYICAATKNGCVDLLDPISLKIVKSWQAHTSFINDMDAQSDFIVTCGGSLKTQAAQTHMLDPYVNVYDLKNMTSMKPMPFPPLAAYVRLHPRMLTTSIVVSQVGQMHVVDLMNPNTSNVRHANIVSLKMFEIAPSGEALVMADSTDNSIHLWGSPSKIQFTDLSLPPELPEPPEPAPPLDWSPDTPLSSIGMPYYWDQLFSAWPSDIISDVGAPPPVVNDPAFLAGLTQLESYFYGKKPNNTRRNQAQDTRTTGNTSNTLRPPMFLSERAREPSTSYTGPSPETEVKVEPIAQKQPSTTELESLKPEAPPMYRDLEIKYSKFGVDDFDFGFFNRTGYAGLENHIVNSYANSLVQLMHYTPLLRNLALQHAATSCLKDPCMLCELGYVFDMLQKAEGSTCQATNLLKALSNTTNAATLGLIEEEKIGQSLTTMVQGLSRFLLDRINQEYRSMPAASTALEQTLFNFNQPPSPDQLAAKVLETSAVNTIKCMNCGSESVRPGAAYVNDLMYPSSQAAPTRGGKAPKITFSQVLKMGVEREMPTKGWCSRCQRYQQLQTRKTIHSIPAVLALNAAVMMMEHRKLWATPGWLPEEIGIIVDQGRFFCYEGQDLKLHLQRGIHNITVYSLVGLVVNIEGSTPNKPHLVSMINLAHSDPFPSEESRWHIFNDFSVRSLSSFEALTFNTTWKTPSVLFFHLKTANNKFSMDWKTHLDTSVLYKDLSPPSDSKTYKILNPVTERPGPETIVAFDTEFVALKMPEIQMNSDGIKEIIRPMSYALARVSVIRCTGEDEGRAFIDDYISIREPIVDYLTKFSGITAADLNPHLTNHNLVSLKVAYKKIWVLLNLGCRFLGHGMQGDFRVINIQPPARR</sequence>
<keyword evidence="7" id="KW-0269">Exonuclease</keyword>
<reference evidence="10" key="1">
    <citation type="submission" date="2023-06" db="EMBL/GenBank/DDBJ databases">
        <title>Genome-scale phylogeny and comparative genomics of the fungal order Sordariales.</title>
        <authorList>
            <consortium name="Lawrence Berkeley National Laboratory"/>
            <person name="Hensen N."/>
            <person name="Bonometti L."/>
            <person name="Westerberg I."/>
            <person name="Brannstrom I.O."/>
            <person name="Guillou S."/>
            <person name="Cros-Aarteil S."/>
            <person name="Calhoun S."/>
            <person name="Haridas S."/>
            <person name="Kuo A."/>
            <person name="Mondo S."/>
            <person name="Pangilinan J."/>
            <person name="Riley R."/>
            <person name="LaButti K."/>
            <person name="Andreopoulos B."/>
            <person name="Lipzen A."/>
            <person name="Chen C."/>
            <person name="Yanf M."/>
            <person name="Daum C."/>
            <person name="Ng V."/>
            <person name="Clum A."/>
            <person name="Steindorff A."/>
            <person name="Ohm R."/>
            <person name="Martin F."/>
            <person name="Silar P."/>
            <person name="Natvig D."/>
            <person name="Lalanne C."/>
            <person name="Gautier V."/>
            <person name="Ament-velasquez S.L."/>
            <person name="Kruys A."/>
            <person name="Hutchinson M.I."/>
            <person name="Powell A.J."/>
            <person name="Barry K."/>
            <person name="Miller A.N."/>
            <person name="Grigoriev I.V."/>
            <person name="Debuchy R."/>
            <person name="Gladieux P."/>
            <person name="Thoren M.H."/>
            <person name="Johannesson H."/>
        </authorList>
    </citation>
    <scope>NUCLEOTIDE SEQUENCE</scope>
    <source>
        <strain evidence="10">SMH3391-2</strain>
    </source>
</reference>
<dbReference type="GO" id="GO:0046872">
    <property type="term" value="F:metal ion binding"/>
    <property type="evidence" value="ECO:0007669"/>
    <property type="project" value="UniProtKB-KW"/>
</dbReference>
<dbReference type="InterPro" id="IPR050785">
    <property type="entry name" value="PAN2-PAN3_catalytic_subunit"/>
</dbReference>
<keyword evidence="11" id="KW-1185">Reference proteome</keyword>
<dbReference type="Pfam" id="PF13423">
    <property type="entry name" value="UCH_1"/>
    <property type="match status" value="1"/>
</dbReference>
<protein>
    <submittedName>
        <fullName evidence="10">Ubiquitin carboxyl-terminal hydrolase-domain-containing protein</fullName>
    </submittedName>
</protein>
<evidence type="ECO:0000256" key="7">
    <source>
        <dbReference type="ARBA" id="ARBA00022839"/>
    </source>
</evidence>
<keyword evidence="5" id="KW-0479">Metal-binding</keyword>
<evidence type="ECO:0000256" key="4">
    <source>
        <dbReference type="ARBA" id="ARBA00022722"/>
    </source>
</evidence>
<dbReference type="InterPro" id="IPR012337">
    <property type="entry name" value="RNaseH-like_sf"/>
</dbReference>
<dbReference type="InterPro" id="IPR015943">
    <property type="entry name" value="WD40/YVTN_repeat-like_dom_sf"/>
</dbReference>
<dbReference type="InterPro" id="IPR036397">
    <property type="entry name" value="RNaseH_sf"/>
</dbReference>
<feature type="region of interest" description="Disordered" evidence="8">
    <location>
        <begin position="322"/>
        <end position="341"/>
    </location>
</feature>
<dbReference type="InterPro" id="IPR048841">
    <property type="entry name" value="PAN2_N"/>
</dbReference>
<keyword evidence="4" id="KW-0540">Nuclease</keyword>
<dbReference type="Gene3D" id="3.30.420.10">
    <property type="entry name" value="Ribonuclease H-like superfamily/Ribonuclease H"/>
    <property type="match status" value="1"/>
</dbReference>
<dbReference type="PANTHER" id="PTHR15728">
    <property type="entry name" value="DEADENYLATION COMPLEX CATALYTIC SUBUNIT PAN2"/>
    <property type="match status" value="1"/>
</dbReference>
<dbReference type="GO" id="GO:0003676">
    <property type="term" value="F:nucleic acid binding"/>
    <property type="evidence" value="ECO:0007669"/>
    <property type="project" value="InterPro"/>
</dbReference>
<feature type="region of interest" description="Disordered" evidence="8">
    <location>
        <begin position="394"/>
        <end position="465"/>
    </location>
</feature>
<evidence type="ECO:0000256" key="6">
    <source>
        <dbReference type="ARBA" id="ARBA00022801"/>
    </source>
</evidence>
<dbReference type="PANTHER" id="PTHR15728:SF0">
    <property type="entry name" value="PAN2-PAN3 DEADENYLATION COMPLEX CATALYTIC SUBUNIT PAN2"/>
    <property type="match status" value="1"/>
</dbReference>
<dbReference type="InterPro" id="IPR013520">
    <property type="entry name" value="Ribonucl_H"/>
</dbReference>
<organism evidence="10 11">
    <name type="scientific">Bombardia bombarda</name>
    <dbReference type="NCBI Taxonomy" id="252184"/>
    <lineage>
        <taxon>Eukaryota</taxon>
        <taxon>Fungi</taxon>
        <taxon>Dikarya</taxon>
        <taxon>Ascomycota</taxon>
        <taxon>Pezizomycotina</taxon>
        <taxon>Sordariomycetes</taxon>
        <taxon>Sordariomycetidae</taxon>
        <taxon>Sordariales</taxon>
        <taxon>Lasiosphaeriaceae</taxon>
        <taxon>Bombardia</taxon>
    </lineage>
</organism>